<feature type="transmembrane region" description="Helical" evidence="1">
    <location>
        <begin position="49"/>
        <end position="73"/>
    </location>
</feature>
<evidence type="ECO:0000256" key="1">
    <source>
        <dbReference type="SAM" id="Phobius"/>
    </source>
</evidence>
<dbReference type="Proteomes" id="UP000198650">
    <property type="component" value="Unassembled WGS sequence"/>
</dbReference>
<evidence type="ECO:0000313" key="3">
    <source>
        <dbReference type="Proteomes" id="UP000198650"/>
    </source>
</evidence>
<accession>A0A1I0SS70</accession>
<keyword evidence="1" id="KW-0812">Transmembrane</keyword>
<sequence length="74" mass="8215">MPPLSYGHNDNKTNTEENEMKEVVLSLVTGIVVGFLFTLFRLPIPAPPALAGIAGIVGVYLGMKVFEWVSYFWK</sequence>
<dbReference type="Pfam" id="PF07235">
    <property type="entry name" value="DUF1427"/>
    <property type="match status" value="1"/>
</dbReference>
<feature type="transmembrane region" description="Helical" evidence="1">
    <location>
        <begin position="23"/>
        <end position="42"/>
    </location>
</feature>
<dbReference type="NCBIfam" id="TIGR03510">
    <property type="entry name" value="XapX"/>
    <property type="match status" value="1"/>
</dbReference>
<protein>
    <submittedName>
        <fullName evidence="2">XapX domain-containing protein</fullName>
    </submittedName>
</protein>
<keyword evidence="1" id="KW-0472">Membrane</keyword>
<proteinExistence type="predicted"/>
<reference evidence="3" key="1">
    <citation type="submission" date="2016-10" db="EMBL/GenBank/DDBJ databases">
        <authorList>
            <person name="Varghese N."/>
            <person name="Submissions S."/>
        </authorList>
    </citation>
    <scope>NUCLEOTIDE SEQUENCE [LARGE SCALE GENOMIC DNA]</scope>
    <source>
        <strain evidence="3">M1</strain>
    </source>
</reference>
<gene>
    <name evidence="2" type="ORF">SAMN05192569_100436</name>
</gene>
<organism evidence="2 3">
    <name type="scientific">Parageobacillus thermantarcticus</name>
    <dbReference type="NCBI Taxonomy" id="186116"/>
    <lineage>
        <taxon>Bacteria</taxon>
        <taxon>Bacillati</taxon>
        <taxon>Bacillota</taxon>
        <taxon>Bacilli</taxon>
        <taxon>Bacillales</taxon>
        <taxon>Anoxybacillaceae</taxon>
        <taxon>Parageobacillus</taxon>
    </lineage>
</organism>
<keyword evidence="1" id="KW-1133">Transmembrane helix</keyword>
<dbReference type="InterPro" id="IPR020017">
    <property type="entry name" value="XapX_domain"/>
</dbReference>
<dbReference type="EMBL" id="FOJS01000004">
    <property type="protein sequence ID" value="SFA42342.1"/>
    <property type="molecule type" value="Genomic_DNA"/>
</dbReference>
<dbReference type="InterPro" id="IPR009872">
    <property type="entry name" value="DUF1427"/>
</dbReference>
<dbReference type="AlphaFoldDB" id="A0A1I0SS70"/>
<keyword evidence="3" id="KW-1185">Reference proteome</keyword>
<dbReference type="STRING" id="186116.SAMN05192569_100436"/>
<name>A0A1I0SS70_9BACL</name>
<evidence type="ECO:0000313" key="2">
    <source>
        <dbReference type="EMBL" id="SFA42342.1"/>
    </source>
</evidence>